<keyword evidence="3" id="KW-1185">Reference proteome</keyword>
<dbReference type="RefSeq" id="WP_258936350.1">
    <property type="nucleotide sequence ID" value="NZ_JANBBF010000009.1"/>
</dbReference>
<dbReference type="InterPro" id="IPR007627">
    <property type="entry name" value="RNA_pol_sigma70_r2"/>
</dbReference>
<dbReference type="PANTHER" id="PTHR30173">
    <property type="entry name" value="SIGMA 19 FACTOR"/>
    <property type="match status" value="1"/>
</dbReference>
<dbReference type="Gene3D" id="1.10.1740.10">
    <property type="match status" value="1"/>
</dbReference>
<comment type="caution">
    <text evidence="2">The sequence shown here is derived from an EMBL/GenBank/DDBJ whole genome shotgun (WGS) entry which is preliminary data.</text>
</comment>
<feature type="domain" description="RNA polymerase sigma-70 region 2" evidence="1">
    <location>
        <begin position="8"/>
        <end position="70"/>
    </location>
</feature>
<dbReference type="EMBL" id="JBHXCV010000001">
    <property type="protein sequence ID" value="MFD6792110.1"/>
    <property type="molecule type" value="Genomic_DNA"/>
</dbReference>
<dbReference type="Proteomes" id="UP001598673">
    <property type="component" value="Unassembled WGS sequence"/>
</dbReference>
<accession>A0ABW6FYK8</accession>
<sequence length="198" mass="21321">MTGHVAEFERHRPLVFRVAYGMLGSAADAEDVLQETRSSVGTGARPETIRTPSAWLVRVATNLCLNRLISARTRREHYRVRSCRNGCCPRMSSPGSTAVAGWARRSVVGSSKVARYLLGTLAKAGDSPDLVVSEVNGDAAAARRAAVERARARPRRVLVLEVSDGVITGIRIAATPDKLGFASARTLRLSHSAWPSDS</sequence>
<reference evidence="2 3" key="1">
    <citation type="submission" date="2024-09" db="EMBL/GenBank/DDBJ databases">
        <title>The Natural Products Discovery Center: Release of the First 8490 Sequenced Strains for Exploring Actinobacteria Biosynthetic Diversity.</title>
        <authorList>
            <person name="Kalkreuter E."/>
            <person name="Kautsar S.A."/>
            <person name="Yang D."/>
            <person name="Bader C.D."/>
            <person name="Teijaro C.N."/>
            <person name="Fluegel L."/>
            <person name="Davis C.M."/>
            <person name="Simpson J.R."/>
            <person name="Lauterbach L."/>
            <person name="Steele A.D."/>
            <person name="Gui C."/>
            <person name="Meng S."/>
            <person name="Li G."/>
            <person name="Viehrig K."/>
            <person name="Ye F."/>
            <person name="Su P."/>
            <person name="Kiefer A.F."/>
            <person name="Nichols A."/>
            <person name="Cepeda A.J."/>
            <person name="Yan W."/>
            <person name="Fan B."/>
            <person name="Jiang Y."/>
            <person name="Adhikari A."/>
            <person name="Zheng C.-J."/>
            <person name="Schuster L."/>
            <person name="Cowan T.M."/>
            <person name="Smanski M.J."/>
            <person name="Chevrette M.G."/>
            <person name="De Carvalho L.P.S."/>
            <person name="Shen B."/>
        </authorList>
    </citation>
    <scope>NUCLEOTIDE SEQUENCE [LARGE SCALE GENOMIC DNA]</scope>
    <source>
        <strain evidence="2 3">NPDC060353</strain>
    </source>
</reference>
<evidence type="ECO:0000259" key="1">
    <source>
        <dbReference type="Pfam" id="PF04542"/>
    </source>
</evidence>
<evidence type="ECO:0000313" key="3">
    <source>
        <dbReference type="Proteomes" id="UP001598673"/>
    </source>
</evidence>
<dbReference type="SUPFAM" id="SSF88946">
    <property type="entry name" value="Sigma2 domain of RNA polymerase sigma factors"/>
    <property type="match status" value="1"/>
</dbReference>
<dbReference type="PANTHER" id="PTHR30173:SF36">
    <property type="entry name" value="ECF RNA POLYMERASE SIGMA FACTOR SIGJ"/>
    <property type="match status" value="1"/>
</dbReference>
<proteinExistence type="predicted"/>
<name>A0ABW6FYK8_9PSEU</name>
<organism evidence="2 3">
    <name type="scientific">Prauserella salsuginis</name>
    <dbReference type="NCBI Taxonomy" id="387889"/>
    <lineage>
        <taxon>Bacteria</taxon>
        <taxon>Bacillati</taxon>
        <taxon>Actinomycetota</taxon>
        <taxon>Actinomycetes</taxon>
        <taxon>Pseudonocardiales</taxon>
        <taxon>Pseudonocardiaceae</taxon>
        <taxon>Prauserella</taxon>
        <taxon>Prauserella salsuginis group</taxon>
    </lineage>
</organism>
<gene>
    <name evidence="2" type="ORF">ACFWGY_02095</name>
</gene>
<dbReference type="InterPro" id="IPR052704">
    <property type="entry name" value="ECF_Sigma-70_Domain"/>
</dbReference>
<evidence type="ECO:0000313" key="2">
    <source>
        <dbReference type="EMBL" id="MFD6792110.1"/>
    </source>
</evidence>
<dbReference type="Pfam" id="PF04542">
    <property type="entry name" value="Sigma70_r2"/>
    <property type="match status" value="1"/>
</dbReference>
<protein>
    <submittedName>
        <fullName evidence="2">Sigma factor</fullName>
    </submittedName>
</protein>
<dbReference type="InterPro" id="IPR013325">
    <property type="entry name" value="RNA_pol_sigma_r2"/>
</dbReference>